<protein>
    <recommendedName>
        <fullName evidence="3">Aminotransferase class V domain-containing protein</fullName>
    </recommendedName>
</protein>
<evidence type="ECO:0000313" key="4">
    <source>
        <dbReference type="EMBL" id="KGA17505.1"/>
    </source>
</evidence>
<dbReference type="InterPro" id="IPR000192">
    <property type="entry name" value="Aminotrans_V_dom"/>
</dbReference>
<evidence type="ECO:0000256" key="2">
    <source>
        <dbReference type="ARBA" id="ARBA00006490"/>
    </source>
</evidence>
<name>A0A094Q0A6_9ZZZZ</name>
<comment type="cofactor">
    <cofactor evidence="1">
        <name>pyridoxal 5'-phosphate</name>
        <dbReference type="ChEBI" id="CHEBI:597326"/>
    </cofactor>
</comment>
<gene>
    <name evidence="4" type="ORF">GM50_11460</name>
</gene>
<dbReference type="InterPro" id="IPR015422">
    <property type="entry name" value="PyrdxlP-dep_Trfase_small"/>
</dbReference>
<sequence length="355" mass="37911">MVRVTGNFQSESPLHPKAFEVLHAAFDNGWADPAKLSESGAKARALRNNAVETIATSLNLQVDWLVPVSPTSLGYFLGIQGLPLNSKTLIHGATDRKDVFAVAAQNRHQVMQSALDGKLIPSPTDSKNSVLALQVANAETGVIQECDAIIAGTNPEHIFLDATTSGVRIPLGNQFTTALFDSKSWYGPSDIAMLIVKEPSHWSNPLPHLNAARPNFDVSLPLLLASAVALENFSSEVKAANLEALEFNSQMRKAFAALPDVDIAGNLDSSMAHMLSVSFLNCNGEELLRAIQKDGYSVDSGSACTADDLQPSHVLAAMGVLTHGNIRITIHPGTSQSEVDGLIASVIRSVEEQRS</sequence>
<accession>A0A094Q0A6</accession>
<dbReference type="SUPFAM" id="SSF53383">
    <property type="entry name" value="PLP-dependent transferases"/>
    <property type="match status" value="1"/>
</dbReference>
<dbReference type="PANTHER" id="PTHR11601">
    <property type="entry name" value="CYSTEINE DESULFURYLASE FAMILY MEMBER"/>
    <property type="match status" value="1"/>
</dbReference>
<dbReference type="PANTHER" id="PTHR11601:SF34">
    <property type="entry name" value="CYSTEINE DESULFURASE"/>
    <property type="match status" value="1"/>
</dbReference>
<proteinExistence type="inferred from homology"/>
<feature type="domain" description="Aminotransferase class V" evidence="3">
    <location>
        <begin position="235"/>
        <end position="342"/>
    </location>
</feature>
<dbReference type="Gene3D" id="3.40.640.10">
    <property type="entry name" value="Type I PLP-dependent aspartate aminotransferase-like (Major domain)"/>
    <property type="match status" value="1"/>
</dbReference>
<dbReference type="Pfam" id="PF00266">
    <property type="entry name" value="Aminotran_5"/>
    <property type="match status" value="1"/>
</dbReference>
<dbReference type="Gene3D" id="3.90.1150.10">
    <property type="entry name" value="Aspartate Aminotransferase, domain 1"/>
    <property type="match status" value="1"/>
</dbReference>
<dbReference type="InterPro" id="IPR015421">
    <property type="entry name" value="PyrdxlP-dep_Trfase_major"/>
</dbReference>
<evidence type="ECO:0000259" key="3">
    <source>
        <dbReference type="Pfam" id="PF00266"/>
    </source>
</evidence>
<comment type="caution">
    <text evidence="4">The sequence shown here is derived from an EMBL/GenBank/DDBJ whole genome shotgun (WGS) entry which is preliminary data.</text>
</comment>
<comment type="similarity">
    <text evidence="2">Belongs to the class-V pyridoxal-phosphate-dependent aminotransferase family. NifS/IscS subfamily.</text>
</comment>
<evidence type="ECO:0000256" key="1">
    <source>
        <dbReference type="ARBA" id="ARBA00001933"/>
    </source>
</evidence>
<dbReference type="EMBL" id="JNSK01000041">
    <property type="protein sequence ID" value="KGA17505.1"/>
    <property type="molecule type" value="Genomic_DNA"/>
</dbReference>
<organism evidence="4">
    <name type="scientific">freshwater metagenome</name>
    <dbReference type="NCBI Taxonomy" id="449393"/>
    <lineage>
        <taxon>unclassified sequences</taxon>
        <taxon>metagenomes</taxon>
        <taxon>ecological metagenomes</taxon>
    </lineage>
</organism>
<dbReference type="AlphaFoldDB" id="A0A094Q0A6"/>
<dbReference type="InterPro" id="IPR015424">
    <property type="entry name" value="PyrdxlP-dep_Trfase"/>
</dbReference>
<reference evidence="4" key="1">
    <citation type="submission" date="2014-05" db="EMBL/GenBank/DDBJ databases">
        <title>Key roles for freshwater Actinobacteria revealed by deep metagenomic sequencing.</title>
        <authorList>
            <person name="Ghai R."/>
            <person name="Mizuno C.M."/>
            <person name="Picazo A."/>
            <person name="Camacho A."/>
            <person name="Rodriguez-Valera F."/>
        </authorList>
    </citation>
    <scope>NUCLEOTIDE SEQUENCE</scope>
</reference>